<dbReference type="RefSeq" id="WP_012637379.1">
    <property type="nucleotide sequence ID" value="NC_011901.1"/>
</dbReference>
<dbReference type="STRING" id="396588.Tgr7_0800"/>
<feature type="transmembrane region" description="Helical" evidence="1">
    <location>
        <begin position="428"/>
        <end position="454"/>
    </location>
</feature>
<feature type="transmembrane region" description="Helical" evidence="1">
    <location>
        <begin position="147"/>
        <end position="165"/>
    </location>
</feature>
<dbReference type="KEGG" id="tgr:Tgr7_0800"/>
<proteinExistence type="predicted"/>
<evidence type="ECO:0000313" key="2">
    <source>
        <dbReference type="EMBL" id="ACL71891.1"/>
    </source>
</evidence>
<feature type="transmembrane region" description="Helical" evidence="1">
    <location>
        <begin position="266"/>
        <end position="286"/>
    </location>
</feature>
<dbReference type="HOGENOM" id="CLU_026769_2_1_6"/>
<feature type="transmembrane region" description="Helical" evidence="1">
    <location>
        <begin position="18"/>
        <end position="36"/>
    </location>
</feature>
<feature type="transmembrane region" description="Helical" evidence="1">
    <location>
        <begin position="381"/>
        <end position="399"/>
    </location>
</feature>
<dbReference type="AlphaFoldDB" id="B8GN30"/>
<sequence length="497" mass="52194">MDQVTHFLRAFVQSFRNLLPVIGVVALYQWLVIGAWPQGVGTVLAGLFLVALGIALFLRGLELSVFPIGRNIADAFVAKGMLSWLLIFGFCLGAATVIAEPALIALAQKAEMVSEGRIDAWTLRLLVAASVGGAIVLGILRSILKHSVLWYVLVGYLLLIPVTYLTPPEITGLAFDAGAVSVNMVTVPLVVALGMGLMASLKGRRVLSEGFGLAALAVMAPRLTVQLYGIVVYASDPTVLDGYGPGAGLGAVQMASAPVWSLLTDVLSLMANLVPVVLVVLVFQFLVIRQPMLHPRRLVGGALLLLFGLFAFSEGLTSGLFPIGEHLASGLARTGGGAYLVMFVFLLGFAVTLVEPALMAVIRHAAHLDPFRIRPPVVRGLVALGVGLGLVIGALRFIYGWSLDHVFAGSLGLLAVLAVLAPRDLVAFCFDLGGIATSDVTVPVIAALGVGLAMATGGDDVMMQGFGLVALASLYVIITVLLYVIVVQRIQSHGEMS</sequence>
<dbReference type="Proteomes" id="UP000002383">
    <property type="component" value="Chromosome"/>
</dbReference>
<dbReference type="InterPro" id="IPR011435">
    <property type="entry name" value="UmpAB"/>
</dbReference>
<reference evidence="2 3" key="1">
    <citation type="journal article" date="2011" name="Stand. Genomic Sci.">
        <title>Complete genome sequence of 'Thioalkalivibrio sulfidophilus' HL-EbGr7.</title>
        <authorList>
            <person name="Muyzer G."/>
            <person name="Sorokin D.Y."/>
            <person name="Mavromatis K."/>
            <person name="Lapidus A."/>
            <person name="Clum A."/>
            <person name="Ivanova N."/>
            <person name="Pati A."/>
            <person name="d'Haeseleer P."/>
            <person name="Woyke T."/>
            <person name="Kyrpides N.C."/>
        </authorList>
    </citation>
    <scope>NUCLEOTIDE SEQUENCE [LARGE SCALE GENOMIC DNA]</scope>
    <source>
        <strain evidence="2 3">HL-EbGR7</strain>
    </source>
</reference>
<evidence type="ECO:0008006" key="4">
    <source>
        <dbReference type="Google" id="ProtNLM"/>
    </source>
</evidence>
<feature type="transmembrane region" description="Helical" evidence="1">
    <location>
        <begin position="405"/>
        <end position="421"/>
    </location>
</feature>
<organism evidence="2 3">
    <name type="scientific">Thioalkalivibrio sulfidiphilus (strain HL-EbGR7)</name>
    <dbReference type="NCBI Taxonomy" id="396588"/>
    <lineage>
        <taxon>Bacteria</taxon>
        <taxon>Pseudomonadati</taxon>
        <taxon>Pseudomonadota</taxon>
        <taxon>Gammaproteobacteria</taxon>
        <taxon>Chromatiales</taxon>
        <taxon>Ectothiorhodospiraceae</taxon>
        <taxon>Thioalkalivibrio</taxon>
    </lineage>
</organism>
<feature type="transmembrane region" description="Helical" evidence="1">
    <location>
        <begin position="337"/>
        <end position="361"/>
    </location>
</feature>
<keyword evidence="3" id="KW-1185">Reference proteome</keyword>
<feature type="transmembrane region" description="Helical" evidence="1">
    <location>
        <begin position="42"/>
        <end position="61"/>
    </location>
</feature>
<keyword evidence="1" id="KW-1133">Transmembrane helix</keyword>
<feature type="transmembrane region" description="Helical" evidence="1">
    <location>
        <begin position="120"/>
        <end position="140"/>
    </location>
</feature>
<feature type="transmembrane region" description="Helical" evidence="1">
    <location>
        <begin position="298"/>
        <end position="317"/>
    </location>
</feature>
<evidence type="ECO:0000256" key="1">
    <source>
        <dbReference type="SAM" id="Phobius"/>
    </source>
</evidence>
<keyword evidence="1" id="KW-0472">Membrane</keyword>
<dbReference type="Pfam" id="PF07556">
    <property type="entry name" value="DUF1538"/>
    <property type="match status" value="2"/>
</dbReference>
<accession>B8GN30</accession>
<feature type="transmembrane region" description="Helical" evidence="1">
    <location>
        <begin position="466"/>
        <end position="487"/>
    </location>
</feature>
<feature type="transmembrane region" description="Helical" evidence="1">
    <location>
        <begin position="177"/>
        <end position="199"/>
    </location>
</feature>
<dbReference type="EMBL" id="CP001339">
    <property type="protein sequence ID" value="ACL71891.1"/>
    <property type="molecule type" value="Genomic_DNA"/>
</dbReference>
<keyword evidence="1" id="KW-0812">Transmembrane</keyword>
<protein>
    <recommendedName>
        <fullName evidence="4">DUF1538 domain-containing protein</fullName>
    </recommendedName>
</protein>
<gene>
    <name evidence="2" type="ordered locus">Tgr7_0800</name>
</gene>
<dbReference type="eggNOG" id="ENOG502Z8W3">
    <property type="taxonomic scope" value="Bacteria"/>
</dbReference>
<feature type="transmembrane region" description="Helical" evidence="1">
    <location>
        <begin position="82"/>
        <end position="108"/>
    </location>
</feature>
<evidence type="ECO:0000313" key="3">
    <source>
        <dbReference type="Proteomes" id="UP000002383"/>
    </source>
</evidence>
<name>B8GN30_THISH</name>
<feature type="transmembrane region" description="Helical" evidence="1">
    <location>
        <begin position="211"/>
        <end position="234"/>
    </location>
</feature>